<evidence type="ECO:0000256" key="13">
    <source>
        <dbReference type="ARBA" id="ARBA00023011"/>
    </source>
</evidence>
<dbReference type="PANTHER" id="PTHR43290:SF2">
    <property type="entry name" value="MEVALONATE KINASE"/>
    <property type="match status" value="1"/>
</dbReference>
<evidence type="ECO:0000313" key="23">
    <source>
        <dbReference type="Proteomes" id="UP000054359"/>
    </source>
</evidence>
<dbReference type="Pfam" id="PF08544">
    <property type="entry name" value="GHMP_kinases_C"/>
    <property type="match status" value="1"/>
</dbReference>
<evidence type="ECO:0000256" key="17">
    <source>
        <dbReference type="ARBA" id="ARBA00029438"/>
    </source>
</evidence>
<dbReference type="InterPro" id="IPR036554">
    <property type="entry name" value="GHMP_kinase_C_sf"/>
</dbReference>
<comment type="catalytic activity">
    <reaction evidence="18">
        <text>(R)-mevalonate + ATP = (R)-5-phosphomevalonate + ADP + H(+)</text>
        <dbReference type="Rhea" id="RHEA:17065"/>
        <dbReference type="ChEBI" id="CHEBI:15378"/>
        <dbReference type="ChEBI" id="CHEBI:30616"/>
        <dbReference type="ChEBI" id="CHEBI:36464"/>
        <dbReference type="ChEBI" id="CHEBI:58146"/>
        <dbReference type="ChEBI" id="CHEBI:456216"/>
        <dbReference type="EC" id="2.7.1.36"/>
    </reaction>
</comment>
<sequence>MGSSASFSVCLATALLISCGRITPRLLPEDKELINKWAFQAEKIFHGKPSGIDNSICTYGGALLFENGLVADILPEMQNINVLLVNTRVSRNTKALVAAVRQKKEVFPSIIDPVFESINAISKQCWNLLKNTISPVSEEEMAVLENLINMNHHLLNSLGAGHPKLNQIHNIAESYHCASKLTGAGGGGSAIILLPIKNTEEKSSIIDSLKKELQ</sequence>
<comment type="similarity">
    <text evidence="2 18">Belongs to the GHMP kinase family. Mevalonate kinase subfamily.</text>
</comment>
<dbReference type="SUPFAM" id="SSF55060">
    <property type="entry name" value="GHMP Kinase, C-terminal domain"/>
    <property type="match status" value="1"/>
</dbReference>
<dbReference type="GO" id="GO:0016126">
    <property type="term" value="P:sterol biosynthetic process"/>
    <property type="evidence" value="ECO:0007669"/>
    <property type="project" value="UniProtKB-KW"/>
</dbReference>
<dbReference type="InterPro" id="IPR013750">
    <property type="entry name" value="GHMP_kinase_C_dom"/>
</dbReference>
<dbReference type="Pfam" id="PF00288">
    <property type="entry name" value="GHMP_kinases_N"/>
    <property type="match status" value="1"/>
</dbReference>
<evidence type="ECO:0000313" key="22">
    <source>
        <dbReference type="EMBL" id="KFM60891.1"/>
    </source>
</evidence>
<evidence type="ECO:0000256" key="11">
    <source>
        <dbReference type="ARBA" id="ARBA00022842"/>
    </source>
</evidence>
<dbReference type="GO" id="GO:0005829">
    <property type="term" value="C:cytosol"/>
    <property type="evidence" value="ECO:0007669"/>
    <property type="project" value="TreeGrafter"/>
</dbReference>
<dbReference type="InterPro" id="IPR020568">
    <property type="entry name" value="Ribosomal_Su5_D2-typ_SF"/>
</dbReference>
<keyword evidence="6 18" id="KW-0808">Transferase</keyword>
<evidence type="ECO:0000256" key="8">
    <source>
        <dbReference type="ARBA" id="ARBA00022741"/>
    </source>
</evidence>
<keyword evidence="5 18" id="KW-0444">Lipid biosynthesis</keyword>
<feature type="domain" description="GHMP kinase C-terminal" evidence="21">
    <location>
        <begin position="144"/>
        <end position="212"/>
    </location>
</feature>
<proteinExistence type="inferred from homology"/>
<gene>
    <name evidence="22" type="ORF">X975_24027</name>
</gene>
<keyword evidence="23" id="KW-1185">Reference proteome</keyword>
<accession>A0A087T702</accession>
<evidence type="ECO:0000259" key="20">
    <source>
        <dbReference type="Pfam" id="PF00288"/>
    </source>
</evidence>
<dbReference type="EMBL" id="KK113720">
    <property type="protein sequence ID" value="KFM60891.1"/>
    <property type="molecule type" value="Genomic_DNA"/>
</dbReference>
<feature type="domain" description="GHMP kinase N-terminal" evidence="20">
    <location>
        <begin position="1"/>
        <end position="61"/>
    </location>
</feature>
<dbReference type="Gene3D" id="3.30.70.890">
    <property type="entry name" value="GHMP kinase, C-terminal domain"/>
    <property type="match status" value="1"/>
</dbReference>
<dbReference type="FunFam" id="3.30.70.890:FF:000003">
    <property type="entry name" value="Mevalonate kinase"/>
    <property type="match status" value="1"/>
</dbReference>
<comment type="pathway">
    <text evidence="17 18">Isoprenoid biosynthesis; isopentenyl diphosphate biosynthesis via mevalonate pathway; isopentenyl diphosphate from (R)-mevalonate: step 1/3.</text>
</comment>
<evidence type="ECO:0000256" key="18">
    <source>
        <dbReference type="RuleBase" id="RU363087"/>
    </source>
</evidence>
<keyword evidence="19" id="KW-0732">Signal</keyword>
<dbReference type="GO" id="GO:0004496">
    <property type="term" value="F:mevalonate kinase activity"/>
    <property type="evidence" value="ECO:0007669"/>
    <property type="project" value="UniProtKB-EC"/>
</dbReference>
<name>A0A087T702_STEMI</name>
<evidence type="ECO:0000256" key="7">
    <source>
        <dbReference type="ARBA" id="ARBA00022723"/>
    </source>
</evidence>
<dbReference type="OrthoDB" id="1652964at2759"/>
<dbReference type="GO" id="GO:0019287">
    <property type="term" value="P:isopentenyl diphosphate biosynthetic process, mevalonate pathway"/>
    <property type="evidence" value="ECO:0007669"/>
    <property type="project" value="UniProtKB-UniPathway"/>
</dbReference>
<keyword evidence="13 18" id="KW-0756">Sterol biosynthesis</keyword>
<dbReference type="SUPFAM" id="SSF54211">
    <property type="entry name" value="Ribosomal protein S5 domain 2-like"/>
    <property type="match status" value="1"/>
</dbReference>
<reference evidence="22 23" key="1">
    <citation type="submission" date="2013-11" db="EMBL/GenBank/DDBJ databases">
        <title>Genome sequencing of Stegodyphus mimosarum.</title>
        <authorList>
            <person name="Bechsgaard J."/>
        </authorList>
    </citation>
    <scope>NUCLEOTIDE SEQUENCE [LARGE SCALE GENOMIC DNA]</scope>
</reference>
<evidence type="ECO:0000256" key="15">
    <source>
        <dbReference type="ARBA" id="ARBA00023166"/>
    </source>
</evidence>
<keyword evidence="14 18" id="KW-0443">Lipid metabolism</keyword>
<comment type="subcellular location">
    <subcellularLocation>
        <location evidence="1 18">Cytoplasm</location>
    </subcellularLocation>
</comment>
<evidence type="ECO:0000256" key="16">
    <source>
        <dbReference type="ARBA" id="ARBA00023221"/>
    </source>
</evidence>
<evidence type="ECO:0000256" key="6">
    <source>
        <dbReference type="ARBA" id="ARBA00022679"/>
    </source>
</evidence>
<keyword evidence="4 18" id="KW-0963">Cytoplasm</keyword>
<evidence type="ECO:0000256" key="14">
    <source>
        <dbReference type="ARBA" id="ARBA00023098"/>
    </source>
</evidence>
<dbReference type="Proteomes" id="UP000054359">
    <property type="component" value="Unassembled WGS sequence"/>
</dbReference>
<evidence type="ECO:0000256" key="10">
    <source>
        <dbReference type="ARBA" id="ARBA00022840"/>
    </source>
</evidence>
<keyword evidence="10 18" id="KW-0067">ATP-binding</keyword>
<dbReference type="InterPro" id="IPR006204">
    <property type="entry name" value="GHMP_kinase_N_dom"/>
</dbReference>
<evidence type="ECO:0000259" key="21">
    <source>
        <dbReference type="Pfam" id="PF08544"/>
    </source>
</evidence>
<evidence type="ECO:0000256" key="5">
    <source>
        <dbReference type="ARBA" id="ARBA00022516"/>
    </source>
</evidence>
<evidence type="ECO:0000256" key="1">
    <source>
        <dbReference type="ARBA" id="ARBA00004496"/>
    </source>
</evidence>
<dbReference type="EC" id="2.7.1.36" evidence="3 18"/>
<dbReference type="Gene3D" id="3.30.230.10">
    <property type="match status" value="1"/>
</dbReference>
<feature type="signal peptide" evidence="19">
    <location>
        <begin position="1"/>
        <end position="20"/>
    </location>
</feature>
<dbReference type="PANTHER" id="PTHR43290">
    <property type="entry name" value="MEVALONATE KINASE"/>
    <property type="match status" value="1"/>
</dbReference>
<dbReference type="OMA" id="HETPEND"/>
<keyword evidence="8 18" id="KW-0547">Nucleotide-binding</keyword>
<dbReference type="UniPathway" id="UPA00057">
    <property type="reaction ID" value="UER00098"/>
</dbReference>
<dbReference type="InterPro" id="IPR014721">
    <property type="entry name" value="Ribsml_uS5_D2-typ_fold_subgr"/>
</dbReference>
<keyword evidence="12 18" id="KW-0752">Steroid biosynthesis</keyword>
<keyword evidence="15 18" id="KW-1207">Sterol metabolism</keyword>
<evidence type="ECO:0000256" key="19">
    <source>
        <dbReference type="SAM" id="SignalP"/>
    </source>
</evidence>
<dbReference type="PRINTS" id="PR00959">
    <property type="entry name" value="MEVGALKINASE"/>
</dbReference>
<evidence type="ECO:0000256" key="12">
    <source>
        <dbReference type="ARBA" id="ARBA00022955"/>
    </source>
</evidence>
<evidence type="ECO:0000256" key="9">
    <source>
        <dbReference type="ARBA" id="ARBA00022777"/>
    </source>
</evidence>
<keyword evidence="11" id="KW-0460">Magnesium</keyword>
<evidence type="ECO:0000256" key="3">
    <source>
        <dbReference type="ARBA" id="ARBA00012103"/>
    </source>
</evidence>
<organism evidence="22 23">
    <name type="scientific">Stegodyphus mimosarum</name>
    <name type="common">African social velvet spider</name>
    <dbReference type="NCBI Taxonomy" id="407821"/>
    <lineage>
        <taxon>Eukaryota</taxon>
        <taxon>Metazoa</taxon>
        <taxon>Ecdysozoa</taxon>
        <taxon>Arthropoda</taxon>
        <taxon>Chelicerata</taxon>
        <taxon>Arachnida</taxon>
        <taxon>Araneae</taxon>
        <taxon>Araneomorphae</taxon>
        <taxon>Entelegynae</taxon>
        <taxon>Eresoidea</taxon>
        <taxon>Eresidae</taxon>
        <taxon>Stegodyphus</taxon>
    </lineage>
</organism>
<dbReference type="STRING" id="407821.A0A087T702"/>
<keyword evidence="9 18" id="KW-0418">Kinase</keyword>
<protein>
    <recommendedName>
        <fullName evidence="3 18">Mevalonate kinase</fullName>
        <shortName evidence="18">MK</shortName>
        <ecNumber evidence="3 18">2.7.1.36</ecNumber>
    </recommendedName>
</protein>
<dbReference type="NCBIfam" id="TIGR00549">
    <property type="entry name" value="mevalon_kin"/>
    <property type="match status" value="1"/>
</dbReference>
<feature type="chain" id="PRO_5001829386" description="Mevalonate kinase" evidence="19">
    <location>
        <begin position="21"/>
        <end position="214"/>
    </location>
</feature>
<dbReference type="GO" id="GO:0046872">
    <property type="term" value="F:metal ion binding"/>
    <property type="evidence" value="ECO:0007669"/>
    <property type="project" value="UniProtKB-KW"/>
</dbReference>
<dbReference type="AlphaFoldDB" id="A0A087T702"/>
<evidence type="ECO:0000256" key="4">
    <source>
        <dbReference type="ARBA" id="ARBA00022490"/>
    </source>
</evidence>
<evidence type="ECO:0000256" key="2">
    <source>
        <dbReference type="ARBA" id="ARBA00006495"/>
    </source>
</evidence>
<keyword evidence="7" id="KW-0479">Metal-binding</keyword>
<dbReference type="InterPro" id="IPR006205">
    <property type="entry name" value="Mev_gal_kin"/>
</dbReference>
<feature type="non-terminal residue" evidence="22">
    <location>
        <position position="214"/>
    </location>
</feature>
<keyword evidence="16 18" id="KW-0753">Steroid metabolism</keyword>
<dbReference type="GO" id="GO:0005524">
    <property type="term" value="F:ATP binding"/>
    <property type="evidence" value="ECO:0007669"/>
    <property type="project" value="UniProtKB-KW"/>
</dbReference>